<feature type="chain" id="PRO_5043485413" evidence="2">
    <location>
        <begin position="24"/>
        <end position="128"/>
    </location>
</feature>
<keyword evidence="1 2" id="KW-0732">Signal</keyword>
<dbReference type="Pfam" id="PF24068">
    <property type="entry name" value="TPD1_C"/>
    <property type="match status" value="1"/>
</dbReference>
<evidence type="ECO:0000313" key="3">
    <source>
        <dbReference type="EMBL" id="KAK1259557.1"/>
    </source>
</evidence>
<dbReference type="EMBL" id="JAUJYN010000012">
    <property type="protein sequence ID" value="KAK1259557.1"/>
    <property type="molecule type" value="Genomic_DNA"/>
</dbReference>
<dbReference type="GO" id="GO:0001709">
    <property type="term" value="P:cell fate determination"/>
    <property type="evidence" value="ECO:0007669"/>
    <property type="project" value="TreeGrafter"/>
</dbReference>
<accession>A0AAV9A5V2</accession>
<dbReference type="PANTHER" id="PTHR33184:SF72">
    <property type="entry name" value="BETA-1,3-N-ACETYLGLUCOSAMINYLTRANSFERASE FAMILY PROTEIN"/>
    <property type="match status" value="1"/>
</dbReference>
<organism evidence="3 4">
    <name type="scientific">Acorus gramineus</name>
    <name type="common">Dwarf sweet flag</name>
    <dbReference type="NCBI Taxonomy" id="55184"/>
    <lineage>
        <taxon>Eukaryota</taxon>
        <taxon>Viridiplantae</taxon>
        <taxon>Streptophyta</taxon>
        <taxon>Embryophyta</taxon>
        <taxon>Tracheophyta</taxon>
        <taxon>Spermatophyta</taxon>
        <taxon>Magnoliopsida</taxon>
        <taxon>Liliopsida</taxon>
        <taxon>Acoraceae</taxon>
        <taxon>Acorus</taxon>
    </lineage>
</organism>
<protein>
    <submittedName>
        <fullName evidence="3">Uncharacterized protein</fullName>
    </submittedName>
</protein>
<sequence length="128" mass="14221">MATHLKLFSSFLLLLLLSQKGWSVRTDRCGPADIVVKQTKTGKVVEGQAEYVVTVSNRCGWCVQSMVLVKCYGLNTVKAVDPRVLRPVDGVNCVVNDGRPIRKGSPVVFKYAWMTPSDFKVVKSMLRC</sequence>
<keyword evidence="4" id="KW-1185">Reference proteome</keyword>
<dbReference type="InterPro" id="IPR040361">
    <property type="entry name" value="TPD1"/>
</dbReference>
<evidence type="ECO:0000313" key="4">
    <source>
        <dbReference type="Proteomes" id="UP001179952"/>
    </source>
</evidence>
<feature type="signal peptide" evidence="2">
    <location>
        <begin position="1"/>
        <end position="23"/>
    </location>
</feature>
<reference evidence="3" key="2">
    <citation type="submission" date="2023-06" db="EMBL/GenBank/DDBJ databases">
        <authorList>
            <person name="Ma L."/>
            <person name="Liu K.-W."/>
            <person name="Li Z."/>
            <person name="Hsiao Y.-Y."/>
            <person name="Qi Y."/>
            <person name="Fu T."/>
            <person name="Tang G."/>
            <person name="Zhang D."/>
            <person name="Sun W.-H."/>
            <person name="Liu D.-K."/>
            <person name="Li Y."/>
            <person name="Chen G.-Z."/>
            <person name="Liu X.-D."/>
            <person name="Liao X.-Y."/>
            <person name="Jiang Y.-T."/>
            <person name="Yu X."/>
            <person name="Hao Y."/>
            <person name="Huang J."/>
            <person name="Zhao X.-W."/>
            <person name="Ke S."/>
            <person name="Chen Y.-Y."/>
            <person name="Wu W.-L."/>
            <person name="Hsu J.-L."/>
            <person name="Lin Y.-F."/>
            <person name="Huang M.-D."/>
            <person name="Li C.-Y."/>
            <person name="Huang L."/>
            <person name="Wang Z.-W."/>
            <person name="Zhao X."/>
            <person name="Zhong W.-Y."/>
            <person name="Peng D.-H."/>
            <person name="Ahmad S."/>
            <person name="Lan S."/>
            <person name="Zhang J.-S."/>
            <person name="Tsai W.-C."/>
            <person name="Van De Peer Y."/>
            <person name="Liu Z.-J."/>
        </authorList>
    </citation>
    <scope>NUCLEOTIDE SEQUENCE</scope>
    <source>
        <strain evidence="3">SCP</strain>
        <tissue evidence="3">Leaves</tissue>
    </source>
</reference>
<comment type="caution">
    <text evidence="3">The sequence shown here is derived from an EMBL/GenBank/DDBJ whole genome shotgun (WGS) entry which is preliminary data.</text>
</comment>
<gene>
    <name evidence="3" type="ORF">QJS04_geneDACA015419</name>
</gene>
<proteinExistence type="predicted"/>
<evidence type="ECO:0000256" key="2">
    <source>
        <dbReference type="SAM" id="SignalP"/>
    </source>
</evidence>
<dbReference type="Proteomes" id="UP001179952">
    <property type="component" value="Unassembled WGS sequence"/>
</dbReference>
<name>A0AAV9A5V2_ACOGR</name>
<reference evidence="3" key="1">
    <citation type="journal article" date="2023" name="Nat. Commun.">
        <title>Diploid and tetraploid genomes of Acorus and the evolution of monocots.</title>
        <authorList>
            <person name="Ma L."/>
            <person name="Liu K.W."/>
            <person name="Li Z."/>
            <person name="Hsiao Y.Y."/>
            <person name="Qi Y."/>
            <person name="Fu T."/>
            <person name="Tang G.D."/>
            <person name="Zhang D."/>
            <person name="Sun W.H."/>
            <person name="Liu D.K."/>
            <person name="Li Y."/>
            <person name="Chen G.Z."/>
            <person name="Liu X.D."/>
            <person name="Liao X.Y."/>
            <person name="Jiang Y.T."/>
            <person name="Yu X."/>
            <person name="Hao Y."/>
            <person name="Huang J."/>
            <person name="Zhao X.W."/>
            <person name="Ke S."/>
            <person name="Chen Y.Y."/>
            <person name="Wu W.L."/>
            <person name="Hsu J.L."/>
            <person name="Lin Y.F."/>
            <person name="Huang M.D."/>
            <person name="Li C.Y."/>
            <person name="Huang L."/>
            <person name="Wang Z.W."/>
            <person name="Zhao X."/>
            <person name="Zhong W.Y."/>
            <person name="Peng D.H."/>
            <person name="Ahmad S."/>
            <person name="Lan S."/>
            <person name="Zhang J.S."/>
            <person name="Tsai W.C."/>
            <person name="Van de Peer Y."/>
            <person name="Liu Z.J."/>
        </authorList>
    </citation>
    <scope>NUCLEOTIDE SEQUENCE</scope>
    <source>
        <strain evidence="3">SCP</strain>
    </source>
</reference>
<dbReference type="PANTHER" id="PTHR33184">
    <property type="entry name" value="PROTEIN TAPETUM DETERMINANT 1-LIKE-RELATED"/>
    <property type="match status" value="1"/>
</dbReference>
<dbReference type="AlphaFoldDB" id="A0AAV9A5V2"/>
<evidence type="ECO:0000256" key="1">
    <source>
        <dbReference type="ARBA" id="ARBA00022729"/>
    </source>
</evidence>